<dbReference type="GO" id="GO:0005992">
    <property type="term" value="P:trehalose biosynthetic process"/>
    <property type="evidence" value="ECO:0007669"/>
    <property type="project" value="InterPro"/>
</dbReference>
<keyword evidence="3" id="KW-0808">Transferase</keyword>
<dbReference type="SUPFAM" id="SSF53756">
    <property type="entry name" value="UDP-Glycosyltransferase/glycogen phosphorylase"/>
    <property type="match status" value="1"/>
</dbReference>
<evidence type="ECO:0000313" key="3">
    <source>
        <dbReference type="EMBL" id="CUU07501.1"/>
    </source>
</evidence>
<dbReference type="Gene3D" id="3.40.50.2000">
    <property type="entry name" value="Glycogen Phosphorylase B"/>
    <property type="match status" value="2"/>
</dbReference>
<dbReference type="STRING" id="1643428.GCA_001442855_01781"/>
<dbReference type="Pfam" id="PF00534">
    <property type="entry name" value="Glycos_transf_1"/>
    <property type="match status" value="1"/>
</dbReference>
<dbReference type="GO" id="GO:0003825">
    <property type="term" value="F:alpha,alpha-trehalose-phosphate synthase (UDP-forming) activity"/>
    <property type="evidence" value="ECO:0007669"/>
    <property type="project" value="TreeGrafter"/>
</dbReference>
<evidence type="ECO:0000313" key="4">
    <source>
        <dbReference type="Proteomes" id="UP000320623"/>
    </source>
</evidence>
<dbReference type="PANTHER" id="PTHR10788:SF106">
    <property type="entry name" value="BCDNA.GH08860"/>
    <property type="match status" value="1"/>
</dbReference>
<comment type="similarity">
    <text evidence="1">Belongs to the glycosyltransferase 20 family.</text>
</comment>
<keyword evidence="4" id="KW-1185">Reference proteome</keyword>
<dbReference type="EMBL" id="FAOO01000014">
    <property type="protein sequence ID" value="CUU07501.1"/>
    <property type="molecule type" value="Genomic_DNA"/>
</dbReference>
<dbReference type="Proteomes" id="UP000320623">
    <property type="component" value="Unassembled WGS sequence"/>
</dbReference>
<dbReference type="Pfam" id="PF00982">
    <property type="entry name" value="Glyco_transf_20"/>
    <property type="match status" value="1"/>
</dbReference>
<dbReference type="GO" id="GO:0004805">
    <property type="term" value="F:trehalose-phosphatase activity"/>
    <property type="evidence" value="ECO:0007669"/>
    <property type="project" value="TreeGrafter"/>
</dbReference>
<reference evidence="4" key="1">
    <citation type="submission" date="2015-11" db="EMBL/GenBank/DDBJ databases">
        <authorList>
            <person name="Varghese N."/>
        </authorList>
    </citation>
    <scope>NUCLEOTIDE SEQUENCE [LARGE SCALE GENOMIC DNA]</scope>
</reference>
<dbReference type="PANTHER" id="PTHR10788">
    <property type="entry name" value="TREHALOSE-6-PHOSPHATE SYNTHASE"/>
    <property type="match status" value="1"/>
</dbReference>
<proteinExistence type="inferred from homology"/>
<dbReference type="InterPro" id="IPR001296">
    <property type="entry name" value="Glyco_trans_1"/>
</dbReference>
<evidence type="ECO:0000256" key="1">
    <source>
        <dbReference type="ARBA" id="ARBA00008799"/>
    </source>
</evidence>
<dbReference type="InterPro" id="IPR001830">
    <property type="entry name" value="Glyco_trans_20"/>
</dbReference>
<dbReference type="AlphaFoldDB" id="A0A0S4NC15"/>
<sequence>MLIIVSNRLPISIKSIDPIEFQKSPGGLVSAIETFIKKASLSSWLWIGWPGTSLPKREMQRINAHLFQEHNYVPVYVPEKLMEKFYNGFCNRTLWPLFHSMPALTTYEKTAWESYLEVNKIFLEAILENTQTDKEIYIWIHDYHLMLLPGMIRNVLPEAKVGFFLHIPFPPPEVFAQLPWRRELLEGLLGADLIGFHTYEYTINFLRSLSRVLGIDHTLGEFEHVGVYQAYKLVKNKYPCQLVLVGSYASDDPEGEEVYREVLNITSDDKDVFVLNLPPNSHIEVNAFQRSAYVVFQKSIREGFGLVVSEAMWKGKPVIGSNVGGIKRQILDGINGFLVDSSEGAAHRARQLLANKELRDRMGFYAKETVKHRFLIIRHLKDYIALMHRMIN</sequence>
<organism evidence="3 4">
    <name type="scientific">Candidatus Thermokryptus mobilis</name>
    <dbReference type="NCBI Taxonomy" id="1643428"/>
    <lineage>
        <taxon>Bacteria</taxon>
        <taxon>Pseudomonadati</taxon>
        <taxon>Candidatus Kryptoniota</taxon>
        <taxon>Candidatus Thermokryptus</taxon>
    </lineage>
</organism>
<dbReference type="GO" id="GO:0005829">
    <property type="term" value="C:cytosol"/>
    <property type="evidence" value="ECO:0007669"/>
    <property type="project" value="TreeGrafter"/>
</dbReference>
<accession>A0A0S4NC15</accession>
<gene>
    <name evidence="3" type="ORF">JGI1_01818</name>
</gene>
<evidence type="ECO:0000259" key="2">
    <source>
        <dbReference type="Pfam" id="PF00534"/>
    </source>
</evidence>
<feature type="domain" description="Glycosyl transferase family 1" evidence="2">
    <location>
        <begin position="226"/>
        <end position="368"/>
    </location>
</feature>
<name>A0A0S4NC15_9BACT</name>
<protein>
    <submittedName>
        <fullName evidence="3">Glycosyl transferases group 1</fullName>
    </submittedName>
</protein>